<keyword evidence="3" id="KW-1185">Reference proteome</keyword>
<evidence type="ECO:0000313" key="2">
    <source>
        <dbReference type="EMBL" id="SFR98981.1"/>
    </source>
</evidence>
<dbReference type="CDD" id="cd06154">
    <property type="entry name" value="YjgF_YER057c_UK114_like_6"/>
    <property type="match status" value="1"/>
</dbReference>
<feature type="compositionally biased region" description="Polar residues" evidence="1">
    <location>
        <begin position="8"/>
        <end position="20"/>
    </location>
</feature>
<dbReference type="PANTHER" id="PTHR43857:SF1">
    <property type="entry name" value="YJGH FAMILY PROTEIN"/>
    <property type="match status" value="1"/>
</dbReference>
<dbReference type="Proteomes" id="UP000199062">
    <property type="component" value="Unassembled WGS sequence"/>
</dbReference>
<dbReference type="InterPro" id="IPR006175">
    <property type="entry name" value="YjgF/YER057c/UK114"/>
</dbReference>
<accession>A0A1I6L649</accession>
<protein>
    <submittedName>
        <fullName evidence="2">Enamine deaminase RidA, house cleaning of reactive enamine intermediates, YjgF/YER057c/UK114 family</fullName>
    </submittedName>
</protein>
<dbReference type="PANTHER" id="PTHR43857">
    <property type="entry name" value="BLR7761 PROTEIN"/>
    <property type="match status" value="1"/>
</dbReference>
<dbReference type="Pfam" id="PF01042">
    <property type="entry name" value="Ribonuc_L-PSP"/>
    <property type="match status" value="1"/>
</dbReference>
<evidence type="ECO:0000313" key="3">
    <source>
        <dbReference type="Proteomes" id="UP000199062"/>
    </source>
</evidence>
<feature type="region of interest" description="Disordered" evidence="1">
    <location>
        <begin position="1"/>
        <end position="24"/>
    </location>
</feature>
<evidence type="ECO:0000256" key="1">
    <source>
        <dbReference type="SAM" id="MobiDB-lite"/>
    </source>
</evidence>
<proteinExistence type="predicted"/>
<dbReference type="AlphaFoldDB" id="A0A1I6L649"/>
<dbReference type="InterPro" id="IPR035959">
    <property type="entry name" value="RutC-like_sf"/>
</dbReference>
<dbReference type="STRING" id="767519.SAMN05216559_2134"/>
<dbReference type="Gene3D" id="3.30.1330.40">
    <property type="entry name" value="RutC-like"/>
    <property type="match status" value="1"/>
</dbReference>
<reference evidence="2 3" key="1">
    <citation type="submission" date="2016-10" db="EMBL/GenBank/DDBJ databases">
        <authorList>
            <person name="de Groot N.N."/>
        </authorList>
    </citation>
    <scope>NUCLEOTIDE SEQUENCE [LARGE SCALE GENOMIC DNA]</scope>
    <source>
        <strain evidence="2 3">CGMCC 1.10457</strain>
    </source>
</reference>
<sequence>MSRPDTPPNVTRQTVSSGTQWEEEVGYSRAVRVGDRIEVSGTTATDEAGEIVGIGDPYAQASQAIENIESALADVDAALTDVVRTRMFVTDVDHYDAVGRAHGEAFGEIRPATSMYEVSALVEPELLVEIEATAIVAD</sequence>
<dbReference type="SUPFAM" id="SSF55298">
    <property type="entry name" value="YjgF-like"/>
    <property type="match status" value="1"/>
</dbReference>
<gene>
    <name evidence="2" type="ORF">SAMN05216559_2134</name>
</gene>
<name>A0A1I6L649_9EURY</name>
<dbReference type="EMBL" id="FOZK01000002">
    <property type="protein sequence ID" value="SFR98981.1"/>
    <property type="molecule type" value="Genomic_DNA"/>
</dbReference>
<organism evidence="2 3">
    <name type="scientific">Halomicrobium zhouii</name>
    <dbReference type="NCBI Taxonomy" id="767519"/>
    <lineage>
        <taxon>Archaea</taxon>
        <taxon>Methanobacteriati</taxon>
        <taxon>Methanobacteriota</taxon>
        <taxon>Stenosarchaea group</taxon>
        <taxon>Halobacteria</taxon>
        <taxon>Halobacteriales</taxon>
        <taxon>Haloarculaceae</taxon>
        <taxon>Halomicrobium</taxon>
    </lineage>
</organism>